<protein>
    <recommendedName>
        <fullName evidence="3">Immunity protein 35 domain-containing protein</fullName>
    </recommendedName>
</protein>
<accession>A0A246FFS3</accession>
<dbReference type="OrthoDB" id="887360at2"/>
<reference evidence="1 2" key="1">
    <citation type="submission" date="2017-06" db="EMBL/GenBank/DDBJ databases">
        <title>Hymenobacter amundsenii sp. nov. isolated from regoliths in Antarctica.</title>
        <authorList>
            <person name="Sedlacek I."/>
            <person name="Kralova S."/>
            <person name="Pantucek R."/>
            <person name="Svec P."/>
            <person name="Holochova P."/>
            <person name="Stankova E."/>
            <person name="Vrbovska V."/>
            <person name="Busse H.-J."/>
        </authorList>
    </citation>
    <scope>NUCLEOTIDE SEQUENCE [LARGE SCALE GENOMIC DNA]</scope>
    <source>
        <strain evidence="1 2">CCM 8682</strain>
    </source>
</reference>
<comment type="caution">
    <text evidence="1">The sequence shown here is derived from an EMBL/GenBank/DDBJ whole genome shotgun (WGS) entry which is preliminary data.</text>
</comment>
<name>A0A246FFS3_9BACT</name>
<dbReference type="RefSeq" id="WP_088466179.1">
    <property type="nucleotide sequence ID" value="NZ_NIRR01000076.1"/>
</dbReference>
<dbReference type="EMBL" id="NIRR01000076">
    <property type="protein sequence ID" value="OWP61368.1"/>
    <property type="molecule type" value="Genomic_DNA"/>
</dbReference>
<evidence type="ECO:0000313" key="1">
    <source>
        <dbReference type="EMBL" id="OWP61368.1"/>
    </source>
</evidence>
<gene>
    <name evidence="1" type="ORF">CDA63_19775</name>
</gene>
<dbReference type="AlphaFoldDB" id="A0A246FFS3"/>
<evidence type="ECO:0000313" key="2">
    <source>
        <dbReference type="Proteomes" id="UP000197277"/>
    </source>
</evidence>
<sequence>MTKEQAIAIATGFVAQQNQDSSLPAAYHWVVGKPVEHEEGWYFDHVFGLRPGQLAVEPLLLGGAPGFLVCKSTQRIRTISWKELPELPLQDALRKQAVQQAENLLAAGLTLANLRSHLPLPLSELQAFKARLTESNEAEQRAMLTAQLYQHAWKAHEPDLNHSNG</sequence>
<dbReference type="Proteomes" id="UP000197277">
    <property type="component" value="Unassembled WGS sequence"/>
</dbReference>
<proteinExistence type="predicted"/>
<evidence type="ECO:0008006" key="3">
    <source>
        <dbReference type="Google" id="ProtNLM"/>
    </source>
</evidence>
<organism evidence="1 2">
    <name type="scientific">Hymenobacter amundsenii</name>
    <dbReference type="NCBI Taxonomy" id="2006685"/>
    <lineage>
        <taxon>Bacteria</taxon>
        <taxon>Pseudomonadati</taxon>
        <taxon>Bacteroidota</taxon>
        <taxon>Cytophagia</taxon>
        <taxon>Cytophagales</taxon>
        <taxon>Hymenobacteraceae</taxon>
        <taxon>Hymenobacter</taxon>
    </lineage>
</organism>
<keyword evidence="2" id="KW-1185">Reference proteome</keyword>